<dbReference type="InterPro" id="IPR026570">
    <property type="entry name" value="CCDC86"/>
</dbReference>
<feature type="region of interest" description="Disordered" evidence="14">
    <location>
        <begin position="1"/>
        <end position="128"/>
    </location>
</feature>
<evidence type="ECO:0000256" key="13">
    <source>
        <dbReference type="ARBA" id="ARBA00093307"/>
    </source>
</evidence>
<comment type="caution">
    <text evidence="15">The sequence shown here is derived from an EMBL/GenBank/DDBJ whole genome shotgun (WGS) entry which is preliminary data.</text>
</comment>
<protein>
    <recommendedName>
        <fullName evidence="5">Coiled-coil domain-containing protein 86</fullName>
    </recommendedName>
</protein>
<sequence>MEDILNKTNPESNESSKNENVLKKKQKKDAVIKGQPRSGRFWKSERKKFSSVVKSKGLKSTLERRKAQKEKFQRIKEASDQLKAEKKEQEEARKQRRRENMQRQEENRKKSEVVQVVTNTKKLKRMKKKQLRFIEKRDTTVVQK</sequence>
<keyword evidence="9" id="KW-0597">Phosphoprotein</keyword>
<evidence type="ECO:0000313" key="16">
    <source>
        <dbReference type="Proteomes" id="UP000625711"/>
    </source>
</evidence>
<keyword evidence="12" id="KW-0539">Nucleus</keyword>
<comment type="similarity">
    <text evidence="4">Belongs to the CGR1 family.</text>
</comment>
<accession>A0A834II12</accession>
<proteinExistence type="inferred from homology"/>
<dbReference type="GO" id="GO:0005694">
    <property type="term" value="C:chromosome"/>
    <property type="evidence" value="ECO:0007669"/>
    <property type="project" value="UniProtKB-SubCell"/>
</dbReference>
<comment type="function">
    <text evidence="13">Required for proper chromosome segregation during mitosis and error-free mitotic progression.</text>
</comment>
<dbReference type="EMBL" id="JAACXV010012731">
    <property type="protein sequence ID" value="KAF7274482.1"/>
    <property type="molecule type" value="Genomic_DNA"/>
</dbReference>
<evidence type="ECO:0000256" key="4">
    <source>
        <dbReference type="ARBA" id="ARBA00007869"/>
    </source>
</evidence>
<dbReference type="PANTHER" id="PTHR13557:SF1">
    <property type="entry name" value="COILED-COIL DOMAIN-CONTAINING PROTEIN 86"/>
    <property type="match status" value="1"/>
</dbReference>
<organism evidence="15 16">
    <name type="scientific">Rhynchophorus ferrugineus</name>
    <name type="common">Red palm weevil</name>
    <name type="synonym">Curculio ferrugineus</name>
    <dbReference type="NCBI Taxonomy" id="354439"/>
    <lineage>
        <taxon>Eukaryota</taxon>
        <taxon>Metazoa</taxon>
        <taxon>Ecdysozoa</taxon>
        <taxon>Arthropoda</taxon>
        <taxon>Hexapoda</taxon>
        <taxon>Insecta</taxon>
        <taxon>Pterygota</taxon>
        <taxon>Neoptera</taxon>
        <taxon>Endopterygota</taxon>
        <taxon>Coleoptera</taxon>
        <taxon>Polyphaga</taxon>
        <taxon>Cucujiformia</taxon>
        <taxon>Curculionidae</taxon>
        <taxon>Dryophthorinae</taxon>
        <taxon>Rhynchophorus</taxon>
    </lineage>
</organism>
<evidence type="ECO:0000256" key="11">
    <source>
        <dbReference type="ARBA" id="ARBA00023054"/>
    </source>
</evidence>
<reference evidence="15" key="1">
    <citation type="submission" date="2020-08" db="EMBL/GenBank/DDBJ databases">
        <title>Genome sequencing and assembly of the red palm weevil Rhynchophorus ferrugineus.</title>
        <authorList>
            <person name="Dias G.B."/>
            <person name="Bergman C.M."/>
            <person name="Manee M."/>
        </authorList>
    </citation>
    <scope>NUCLEOTIDE SEQUENCE</scope>
    <source>
        <strain evidence="15">AA-2017</strain>
        <tissue evidence="15">Whole larva</tissue>
    </source>
</reference>
<keyword evidence="10" id="KW-0164">Citrullination</keyword>
<dbReference type="GO" id="GO:0006364">
    <property type="term" value="P:rRNA processing"/>
    <property type="evidence" value="ECO:0007669"/>
    <property type="project" value="UniProtKB-KW"/>
</dbReference>
<name>A0A834II12_RHYFE</name>
<dbReference type="OrthoDB" id="277961at2759"/>
<feature type="compositionally biased region" description="Low complexity" evidence="14">
    <location>
        <begin position="1"/>
        <end position="13"/>
    </location>
</feature>
<evidence type="ECO:0000256" key="10">
    <source>
        <dbReference type="ARBA" id="ARBA00022934"/>
    </source>
</evidence>
<comment type="subcellular location">
    <subcellularLocation>
        <location evidence="2">Chromosome</location>
    </subcellularLocation>
    <subcellularLocation>
        <location evidence="3">Nucleus</location>
        <location evidence="3">Nucleolus</location>
    </subcellularLocation>
</comment>
<evidence type="ECO:0000256" key="9">
    <source>
        <dbReference type="ARBA" id="ARBA00022553"/>
    </source>
</evidence>
<dbReference type="AlphaFoldDB" id="A0A834II12"/>
<dbReference type="GO" id="GO:0005730">
    <property type="term" value="C:nucleolus"/>
    <property type="evidence" value="ECO:0007669"/>
    <property type="project" value="UniProtKB-SubCell"/>
</dbReference>
<evidence type="ECO:0000256" key="12">
    <source>
        <dbReference type="ARBA" id="ARBA00023242"/>
    </source>
</evidence>
<evidence type="ECO:0000256" key="14">
    <source>
        <dbReference type="SAM" id="MobiDB-lite"/>
    </source>
</evidence>
<dbReference type="Proteomes" id="UP000625711">
    <property type="component" value="Unassembled WGS sequence"/>
</dbReference>
<feature type="compositionally biased region" description="Basic and acidic residues" evidence="14">
    <location>
        <begin position="61"/>
        <end position="112"/>
    </location>
</feature>
<keyword evidence="11" id="KW-0175">Coiled coil</keyword>
<evidence type="ECO:0000256" key="3">
    <source>
        <dbReference type="ARBA" id="ARBA00004604"/>
    </source>
</evidence>
<keyword evidence="7" id="KW-0690">Ribosome biogenesis</keyword>
<dbReference type="Pfam" id="PF03879">
    <property type="entry name" value="Cgr1"/>
    <property type="match status" value="1"/>
</dbReference>
<dbReference type="PANTHER" id="PTHR13557">
    <property type="entry name" value="COILED-COIL DOMAIN-CONTAINING PROTEIN 86"/>
    <property type="match status" value="1"/>
</dbReference>
<evidence type="ECO:0000256" key="5">
    <source>
        <dbReference type="ARBA" id="ARBA00016738"/>
    </source>
</evidence>
<keyword evidence="8" id="KW-0698">rRNA processing</keyword>
<evidence type="ECO:0000256" key="2">
    <source>
        <dbReference type="ARBA" id="ARBA00004286"/>
    </source>
</evidence>
<evidence type="ECO:0000256" key="1">
    <source>
        <dbReference type="ARBA" id="ARBA00004090"/>
    </source>
</evidence>
<evidence type="ECO:0000256" key="6">
    <source>
        <dbReference type="ARBA" id="ARBA00022454"/>
    </source>
</evidence>
<gene>
    <name evidence="15" type="ORF">GWI33_012866</name>
</gene>
<keyword evidence="6" id="KW-0158">Chromosome</keyword>
<keyword evidence="16" id="KW-1185">Reference proteome</keyword>
<evidence type="ECO:0000313" key="15">
    <source>
        <dbReference type="EMBL" id="KAF7274482.1"/>
    </source>
</evidence>
<comment type="function">
    <text evidence="1">Involved in nucleolar integrity and required for processing of the pre-rRNA for the 60S ribosome subunit.</text>
</comment>
<evidence type="ECO:0000256" key="7">
    <source>
        <dbReference type="ARBA" id="ARBA00022517"/>
    </source>
</evidence>
<evidence type="ECO:0000256" key="8">
    <source>
        <dbReference type="ARBA" id="ARBA00022552"/>
    </source>
</evidence>
<dbReference type="InterPro" id="IPR005579">
    <property type="entry name" value="Cgr1-like"/>
</dbReference>